<dbReference type="Proteomes" id="UP000218288">
    <property type="component" value="Chromosome"/>
</dbReference>
<proteinExistence type="predicted"/>
<feature type="chain" id="PRO_5007818663" evidence="2">
    <location>
        <begin position="48"/>
        <end position="130"/>
    </location>
</feature>
<reference evidence="3 4" key="1">
    <citation type="journal article" date="2016" name="Genome Announc.">
        <title>Complete Genome Sequence of Methylobacterium populi P-1M, Isolated from Pink-Pigmented Household Biofilm.</title>
        <authorList>
            <person name="Morohoshi T."/>
            <person name="Ikeda T."/>
        </authorList>
    </citation>
    <scope>NUCLEOTIDE SEQUENCE [LARGE SCALE GENOMIC DNA]</scope>
    <source>
        <strain evidence="3 4">P-1M</strain>
    </source>
</reference>
<feature type="signal peptide" evidence="2">
    <location>
        <begin position="1"/>
        <end position="47"/>
    </location>
</feature>
<accession>A0A160PKD6</accession>
<feature type="region of interest" description="Disordered" evidence="1">
    <location>
        <begin position="50"/>
        <end position="98"/>
    </location>
</feature>
<organism evidence="3 4">
    <name type="scientific">Methylorubrum populi</name>
    <dbReference type="NCBI Taxonomy" id="223967"/>
    <lineage>
        <taxon>Bacteria</taxon>
        <taxon>Pseudomonadati</taxon>
        <taxon>Pseudomonadota</taxon>
        <taxon>Alphaproteobacteria</taxon>
        <taxon>Hyphomicrobiales</taxon>
        <taxon>Methylobacteriaceae</taxon>
        <taxon>Methylorubrum</taxon>
    </lineage>
</organism>
<dbReference type="EMBL" id="AP014809">
    <property type="protein sequence ID" value="BAU93485.1"/>
    <property type="molecule type" value="Genomic_DNA"/>
</dbReference>
<evidence type="ECO:0000313" key="4">
    <source>
        <dbReference type="Proteomes" id="UP000218288"/>
    </source>
</evidence>
<evidence type="ECO:0000256" key="1">
    <source>
        <dbReference type="SAM" id="MobiDB-lite"/>
    </source>
</evidence>
<gene>
    <name evidence="3" type="ORF">MPPM_4880</name>
</gene>
<protein>
    <submittedName>
        <fullName evidence="3">Uncharacterized protein</fullName>
    </submittedName>
</protein>
<name>A0A160PKD6_9HYPH</name>
<evidence type="ECO:0000256" key="2">
    <source>
        <dbReference type="SAM" id="SignalP"/>
    </source>
</evidence>
<dbReference type="AlphaFoldDB" id="A0A160PKD6"/>
<sequence>MGHKFERGSKAVRGFPMLRFTPPTTRKSALRLLCLALPLLAAPAAWAGEPLSTGPDCGPDAFSSAQVIEGRPPRRGPLTAMPDTLCTDLTPQQPQPRIDIYAYPSLGAPAGAPGAGVPYEGRPQRYLPSR</sequence>
<keyword evidence="2" id="KW-0732">Signal</keyword>
<evidence type="ECO:0000313" key="3">
    <source>
        <dbReference type="EMBL" id="BAU93485.1"/>
    </source>
</evidence>